<dbReference type="EMBL" id="JBHSJB010000032">
    <property type="protein sequence ID" value="MFC5058384.1"/>
    <property type="molecule type" value="Genomic_DNA"/>
</dbReference>
<protein>
    <recommendedName>
        <fullName evidence="3">Rubrerythrin-like domain-containing protein</fullName>
    </recommendedName>
</protein>
<evidence type="ECO:0008006" key="3">
    <source>
        <dbReference type="Google" id="ProtNLM"/>
    </source>
</evidence>
<dbReference type="SUPFAM" id="SSF57802">
    <property type="entry name" value="Rubredoxin-like"/>
    <property type="match status" value="1"/>
</dbReference>
<accession>A0ABV9Y7Q3</accession>
<organism evidence="1 2">
    <name type="scientific">Saccharothrix xinjiangensis</name>
    <dbReference type="NCBI Taxonomy" id="204798"/>
    <lineage>
        <taxon>Bacteria</taxon>
        <taxon>Bacillati</taxon>
        <taxon>Actinomycetota</taxon>
        <taxon>Actinomycetes</taxon>
        <taxon>Pseudonocardiales</taxon>
        <taxon>Pseudonocardiaceae</taxon>
        <taxon>Saccharothrix</taxon>
    </lineage>
</organism>
<sequence>MAEPGGGRRDRGEGGDPACRLSQVCPECGFLDDGEPPEVCPRCGAVIAEDGPVAG</sequence>
<keyword evidence="2" id="KW-1185">Reference proteome</keyword>
<proteinExistence type="predicted"/>
<comment type="caution">
    <text evidence="1">The sequence shown here is derived from an EMBL/GenBank/DDBJ whole genome shotgun (WGS) entry which is preliminary data.</text>
</comment>
<evidence type="ECO:0000313" key="2">
    <source>
        <dbReference type="Proteomes" id="UP001595833"/>
    </source>
</evidence>
<dbReference type="Proteomes" id="UP001595833">
    <property type="component" value="Unassembled WGS sequence"/>
</dbReference>
<gene>
    <name evidence="1" type="ORF">ACFPFM_32135</name>
</gene>
<name>A0ABV9Y7Q3_9PSEU</name>
<dbReference type="RefSeq" id="WP_344041024.1">
    <property type="nucleotide sequence ID" value="NZ_BAAAKE010000027.1"/>
</dbReference>
<evidence type="ECO:0000313" key="1">
    <source>
        <dbReference type="EMBL" id="MFC5058384.1"/>
    </source>
</evidence>
<reference evidence="2" key="1">
    <citation type="journal article" date="2019" name="Int. J. Syst. Evol. Microbiol.">
        <title>The Global Catalogue of Microorganisms (GCM) 10K type strain sequencing project: providing services to taxonomists for standard genome sequencing and annotation.</title>
        <authorList>
            <consortium name="The Broad Institute Genomics Platform"/>
            <consortium name="The Broad Institute Genome Sequencing Center for Infectious Disease"/>
            <person name="Wu L."/>
            <person name="Ma J."/>
        </authorList>
    </citation>
    <scope>NUCLEOTIDE SEQUENCE [LARGE SCALE GENOMIC DNA]</scope>
    <source>
        <strain evidence="2">KCTC 12848</strain>
    </source>
</reference>
<dbReference type="Gene3D" id="2.20.28.10">
    <property type="match status" value="1"/>
</dbReference>